<proteinExistence type="predicted"/>
<dbReference type="Proteomes" id="UP001642405">
    <property type="component" value="Unassembled WGS sequence"/>
</dbReference>
<feature type="region of interest" description="Disordered" evidence="1">
    <location>
        <begin position="34"/>
        <end position="112"/>
    </location>
</feature>
<evidence type="ECO:0008006" key="4">
    <source>
        <dbReference type="Google" id="ProtNLM"/>
    </source>
</evidence>
<evidence type="ECO:0000313" key="2">
    <source>
        <dbReference type="EMBL" id="CAK7229878.1"/>
    </source>
</evidence>
<gene>
    <name evidence="2" type="ORF">SCUCBS95973_007379</name>
</gene>
<organism evidence="2 3">
    <name type="scientific">Sporothrix curviconia</name>
    <dbReference type="NCBI Taxonomy" id="1260050"/>
    <lineage>
        <taxon>Eukaryota</taxon>
        <taxon>Fungi</taxon>
        <taxon>Dikarya</taxon>
        <taxon>Ascomycota</taxon>
        <taxon>Pezizomycotina</taxon>
        <taxon>Sordariomycetes</taxon>
        <taxon>Sordariomycetidae</taxon>
        <taxon>Ophiostomatales</taxon>
        <taxon>Ophiostomataceae</taxon>
        <taxon>Sporothrix</taxon>
    </lineage>
</organism>
<evidence type="ECO:0000256" key="1">
    <source>
        <dbReference type="SAM" id="MobiDB-lite"/>
    </source>
</evidence>
<comment type="caution">
    <text evidence="2">The sequence shown here is derived from an EMBL/GenBank/DDBJ whole genome shotgun (WGS) entry which is preliminary data.</text>
</comment>
<protein>
    <recommendedName>
        <fullName evidence="4">HNH domain-containing protein</fullName>
    </recommendedName>
</protein>
<dbReference type="PANTHER" id="PTHR37827:SF1">
    <property type="entry name" value="HNH DOMAIN-CONTAINING PROTEIN"/>
    <property type="match status" value="1"/>
</dbReference>
<dbReference type="CDD" id="cd00085">
    <property type="entry name" value="HNHc"/>
    <property type="match status" value="1"/>
</dbReference>
<dbReference type="EMBL" id="CAWUHB010000051">
    <property type="protein sequence ID" value="CAK7229878.1"/>
    <property type="molecule type" value="Genomic_DNA"/>
</dbReference>
<feature type="compositionally biased region" description="Basic residues" evidence="1">
    <location>
        <begin position="45"/>
        <end position="57"/>
    </location>
</feature>
<sequence>MDGDPEPDSGAVVDVDMADTNYALYREALAAVLIDKLAEPETTPKKRQRRRRGRKAGAKADGTAAVQPGLDDWQVIDAEPQDAEEKNDDDDDDDNNNNSNNINNEKDLPGEQTVADDLTEFVDYLARETFDLLPEDLRTLAHHVWVANAALRRKYGVAEDGATSGGVPAPGPLHAARVAELLPGLEPSPAADSMQAYGVVDGRRTTTAAEVVAPVLSSYLVAATAAPPPPRSTRDQVDGCEICGRDWLRLSYHHLIPRFVHAKVVKRGWHRADELQNVAWLCGACHWRVHRFASHEDLARHYYTVDRLLAAPEMQRYVAWASRLR</sequence>
<evidence type="ECO:0000313" key="3">
    <source>
        <dbReference type="Proteomes" id="UP001642405"/>
    </source>
</evidence>
<dbReference type="InterPro" id="IPR003615">
    <property type="entry name" value="HNH_nuc"/>
</dbReference>
<keyword evidence="3" id="KW-1185">Reference proteome</keyword>
<dbReference type="PANTHER" id="PTHR37827">
    <property type="entry name" value="TUDOR DOMAIN-CONTAINING PROTEIN"/>
    <property type="match status" value="1"/>
</dbReference>
<accession>A0ABP0CDI3</accession>
<name>A0ABP0CDI3_9PEZI</name>
<reference evidence="2 3" key="1">
    <citation type="submission" date="2024-01" db="EMBL/GenBank/DDBJ databases">
        <authorList>
            <person name="Allen C."/>
            <person name="Tagirdzhanova G."/>
        </authorList>
    </citation>
    <scope>NUCLEOTIDE SEQUENCE [LARGE SCALE GENOMIC DNA]</scope>
</reference>
<feature type="compositionally biased region" description="Acidic residues" evidence="1">
    <location>
        <begin position="79"/>
        <end position="95"/>
    </location>
</feature>